<name>A0ABQ9GET3_9NEOP</name>
<proteinExistence type="predicted"/>
<evidence type="ECO:0000313" key="3">
    <source>
        <dbReference type="Proteomes" id="UP001159363"/>
    </source>
</evidence>
<dbReference type="Proteomes" id="UP001159363">
    <property type="component" value="Chromosome 11"/>
</dbReference>
<feature type="compositionally biased region" description="Polar residues" evidence="1">
    <location>
        <begin position="361"/>
        <end position="370"/>
    </location>
</feature>
<feature type="compositionally biased region" description="Polar residues" evidence="1">
    <location>
        <begin position="63"/>
        <end position="73"/>
    </location>
</feature>
<dbReference type="EMBL" id="JARBHB010000012">
    <property type="protein sequence ID" value="KAJ8870894.1"/>
    <property type="molecule type" value="Genomic_DNA"/>
</dbReference>
<feature type="region of interest" description="Disordered" evidence="1">
    <location>
        <begin position="1"/>
        <end position="46"/>
    </location>
</feature>
<feature type="region of interest" description="Disordered" evidence="1">
    <location>
        <begin position="174"/>
        <end position="195"/>
    </location>
</feature>
<feature type="region of interest" description="Disordered" evidence="1">
    <location>
        <begin position="347"/>
        <end position="370"/>
    </location>
</feature>
<evidence type="ECO:0000256" key="1">
    <source>
        <dbReference type="SAM" id="MobiDB-lite"/>
    </source>
</evidence>
<feature type="region of interest" description="Disordered" evidence="1">
    <location>
        <begin position="683"/>
        <end position="714"/>
    </location>
</feature>
<organism evidence="2 3">
    <name type="scientific">Dryococelus australis</name>
    <dbReference type="NCBI Taxonomy" id="614101"/>
    <lineage>
        <taxon>Eukaryota</taxon>
        <taxon>Metazoa</taxon>
        <taxon>Ecdysozoa</taxon>
        <taxon>Arthropoda</taxon>
        <taxon>Hexapoda</taxon>
        <taxon>Insecta</taxon>
        <taxon>Pterygota</taxon>
        <taxon>Neoptera</taxon>
        <taxon>Polyneoptera</taxon>
        <taxon>Phasmatodea</taxon>
        <taxon>Verophasmatodea</taxon>
        <taxon>Anareolatae</taxon>
        <taxon>Phasmatidae</taxon>
        <taxon>Eurycanthinae</taxon>
        <taxon>Dryococelus</taxon>
    </lineage>
</organism>
<gene>
    <name evidence="2" type="ORF">PR048_027195</name>
</gene>
<sequence>MGQHRNARRGKQEILEKTRRQAASSGTFPTCENPGVTRPGIEAGSPWLTAHPQRPLFFFVTRPDSQLRSSPPRTTGRDLKYAPSHPHARGQRGLTLPDKHDTAAPTEKSFYNFTQSCNSTKVSLVDLFGCKTTRVVFVIDVKRCVYNTDPCPRASAKLRTLDNPKRVARVEMEQRRNARAGNTGDPRENPPPSDIVRYDSRMRKFRRELSSDRLGGRRVLLPLHHRDPRSLIRADLVKFETVDGLQEGEEESLSVSCTVKCLPGEVEWDGRLRYRSTLVRPSQQRAVGKCMRYRALLSKVSLSRSCGVLAACVFGKGRAYGEEKGLICSTLGMKTLATRIQDDARLRGGGAKSSADPLPRCQNQPDLGRSMANNRTSVAFPYSRDAYALHALGWRFSFLKHQSKPSGLVVQALIGERHPDMLLAGDNHFGGECHWSSWNERLFPPLCLSLLCDVPLPQNEKSGSAKCAIAPKRRTVNWRAVFTVVLLSTLDGATVAERLACSPPTKAIRVQSPAGLLLIFACGNRAGRCRWSAGFFLGDLAFPPPLHSGFAPFSSQSPSSVLQISVLRSIQISSLFSTLDAPGRRFCTSELALRDGHISPHGSQRYLPQCKVVSQPLATIRGSGELNSLPYFDVTEQVLRSPICHGHTVVGPTPHKTDPIDPINLAAQMSCVGIQWVVETEYPRENPPTSGIVRHDSRMSKSGSDSAENLTRFG</sequence>
<accession>A0ABQ9GET3</accession>
<comment type="caution">
    <text evidence="2">The sequence shown here is derived from an EMBL/GenBank/DDBJ whole genome shotgun (WGS) entry which is preliminary data.</text>
</comment>
<feature type="compositionally biased region" description="Polar residues" evidence="1">
    <location>
        <begin position="21"/>
        <end position="30"/>
    </location>
</feature>
<keyword evidence="3" id="KW-1185">Reference proteome</keyword>
<evidence type="ECO:0000313" key="2">
    <source>
        <dbReference type="EMBL" id="KAJ8870894.1"/>
    </source>
</evidence>
<feature type="compositionally biased region" description="Basic and acidic residues" evidence="1">
    <location>
        <begin position="10"/>
        <end position="19"/>
    </location>
</feature>
<reference evidence="2 3" key="1">
    <citation type="submission" date="2023-02" db="EMBL/GenBank/DDBJ databases">
        <title>LHISI_Scaffold_Assembly.</title>
        <authorList>
            <person name="Stuart O.P."/>
            <person name="Cleave R."/>
            <person name="Magrath M.J.L."/>
            <person name="Mikheyev A.S."/>
        </authorList>
    </citation>
    <scope>NUCLEOTIDE SEQUENCE [LARGE SCALE GENOMIC DNA]</scope>
    <source>
        <strain evidence="2">Daus_M_001</strain>
        <tissue evidence="2">Leg muscle</tissue>
    </source>
</reference>
<feature type="region of interest" description="Disordered" evidence="1">
    <location>
        <begin position="62"/>
        <end position="103"/>
    </location>
</feature>
<feature type="compositionally biased region" description="Polar residues" evidence="1">
    <location>
        <begin position="700"/>
        <end position="714"/>
    </location>
</feature>
<protein>
    <submittedName>
        <fullName evidence="2">Uncharacterized protein</fullName>
    </submittedName>
</protein>